<protein>
    <recommendedName>
        <fullName evidence="9">Protein SERAC1</fullName>
    </recommendedName>
</protein>
<dbReference type="OrthoDB" id="5086500at2759"/>
<evidence type="ECO:0008006" key="9">
    <source>
        <dbReference type="Google" id="ProtNLM"/>
    </source>
</evidence>
<evidence type="ECO:0000256" key="1">
    <source>
        <dbReference type="ARBA" id="ARBA00004173"/>
    </source>
</evidence>
<keyword evidence="6" id="KW-0472">Membrane</keyword>
<dbReference type="GO" id="GO:0016020">
    <property type="term" value="C:membrane"/>
    <property type="evidence" value="ECO:0007669"/>
    <property type="project" value="UniProtKB-SubCell"/>
</dbReference>
<dbReference type="Proteomes" id="UP000316726">
    <property type="component" value="Chromosome 11"/>
</dbReference>
<dbReference type="GO" id="GO:0005783">
    <property type="term" value="C:endoplasmic reticulum"/>
    <property type="evidence" value="ECO:0007669"/>
    <property type="project" value="UniProtKB-SubCell"/>
</dbReference>
<sequence length="946" mass="103894">MLWSGTRLTRLARLGVVSALAGTVGYGWSSTTREVEERERGGETASTSKGWLSLKMGEDDLTGLMILLRTVRNIVFDSSSLGPGISGNITRVLDALSSSPTLVNSMLSAGDEHLVRWLLDQLRKAPETAERKGAEHILAQMLKHPASARLLLSHSDLFPALLDYIVVNKFSDVSAALKEASRVIVLGSPSSPRVVEKVLDTLQKTHAENDQDYSLSHICCWALACWSKSEEARAMLQELESLAAISEVLSKGPPLEDEDRAMLLETTFNLLPCAESASAGTFEPSIVKKLLIPIIHNGAHAVANLDEDLLACTINCLASLLEARAIEAETMQSEIDSIALLLKLISKTFFIEADLCKDPLRAALARFIRASARCEDEFRIIETEIWVPRLMTWLFESSKPQKYTQASNPLGGSKIAAEKVYKNSLEAMISLMGEERGNFGIQIAREWLARFALALCSFHEQEAAKYERGGATIGMLEERVRETKDASSELLSACRNATITAVSPPKLPPGVQEVDANLPKAYAAAAIQVDEAVASMATSKAMNALGDLLSDNRLSQDWFLKSGALCLLHKIASIYHDKPLSEDQVTSLDKVLSRLLALLSVHDSCKSEMRSSEYEKWLRRLSTSTNSRVSSNAERALLNSKSKVSVSGKCLEILDGVHLLVPNADHHIKLVDSCNCNKDGSNCDIEADIVFVHGLFGGAFSSWRPGTVKMPSESQQSWPAMWLAKTNPKLRLLSVEYQTKVFDSEGSQHSFRELTSKMLKKLSAAGVGQRPVIFVTHSMGGLMVKEMMMQGAESDGDIIDKSIQDIVTNTKGVVFFSTPHHGSWIATASWNLFYIRGLKDFVSILRPGPYLEELNDFFKSFCKARDIPVLSFSESDQTHLMGLSMVKAEVVPAESAYPGFGDFHVLESDHIQVCKPVSESDPSYKKVETFIEKALEERDAGANTTN</sequence>
<proteinExistence type="predicted"/>
<dbReference type="Gene3D" id="3.40.50.1820">
    <property type="entry name" value="alpha/beta hydrolase"/>
    <property type="match status" value="1"/>
</dbReference>
<evidence type="ECO:0000256" key="6">
    <source>
        <dbReference type="ARBA" id="ARBA00023136"/>
    </source>
</evidence>
<evidence type="ECO:0000313" key="7">
    <source>
        <dbReference type="EMBL" id="QDZ23742.1"/>
    </source>
</evidence>
<dbReference type="PANTHER" id="PTHR48182">
    <property type="entry name" value="PROTEIN SERAC1"/>
    <property type="match status" value="1"/>
</dbReference>
<keyword evidence="4" id="KW-0256">Endoplasmic reticulum</keyword>
<keyword evidence="5" id="KW-0496">Mitochondrion</keyword>
<dbReference type="AlphaFoldDB" id="A0A5B8MW47"/>
<dbReference type="InterPro" id="IPR052374">
    <property type="entry name" value="SERAC1"/>
</dbReference>
<evidence type="ECO:0000256" key="4">
    <source>
        <dbReference type="ARBA" id="ARBA00022824"/>
    </source>
</evidence>
<keyword evidence="8" id="KW-1185">Reference proteome</keyword>
<accession>A0A5B8MW47</accession>
<name>A0A5B8MW47_9CHLO</name>
<dbReference type="STRING" id="1764295.A0A5B8MW47"/>
<dbReference type="SUPFAM" id="SSF48371">
    <property type="entry name" value="ARM repeat"/>
    <property type="match status" value="1"/>
</dbReference>
<evidence type="ECO:0000256" key="3">
    <source>
        <dbReference type="ARBA" id="ARBA00004370"/>
    </source>
</evidence>
<comment type="subcellular location">
    <subcellularLocation>
        <location evidence="2">Endoplasmic reticulum</location>
    </subcellularLocation>
    <subcellularLocation>
        <location evidence="3">Membrane</location>
    </subcellularLocation>
    <subcellularLocation>
        <location evidence="1">Mitochondrion</location>
    </subcellularLocation>
</comment>
<dbReference type="GO" id="GO:0005739">
    <property type="term" value="C:mitochondrion"/>
    <property type="evidence" value="ECO:0007669"/>
    <property type="project" value="UniProtKB-SubCell"/>
</dbReference>
<dbReference type="SUPFAM" id="SSF53474">
    <property type="entry name" value="alpha/beta-Hydrolases"/>
    <property type="match status" value="1"/>
</dbReference>
<organism evidence="7 8">
    <name type="scientific">Chloropicon primus</name>
    <dbReference type="NCBI Taxonomy" id="1764295"/>
    <lineage>
        <taxon>Eukaryota</taxon>
        <taxon>Viridiplantae</taxon>
        <taxon>Chlorophyta</taxon>
        <taxon>Chloropicophyceae</taxon>
        <taxon>Chloropicales</taxon>
        <taxon>Chloropicaceae</taxon>
        <taxon>Chloropicon</taxon>
    </lineage>
</organism>
<dbReference type="InterPro" id="IPR016024">
    <property type="entry name" value="ARM-type_fold"/>
</dbReference>
<gene>
    <name evidence="7" type="ORF">A3770_11p62600</name>
</gene>
<dbReference type="EMBL" id="CP031044">
    <property type="protein sequence ID" value="QDZ23742.1"/>
    <property type="molecule type" value="Genomic_DNA"/>
</dbReference>
<evidence type="ECO:0000313" key="8">
    <source>
        <dbReference type="Proteomes" id="UP000316726"/>
    </source>
</evidence>
<evidence type="ECO:0000256" key="2">
    <source>
        <dbReference type="ARBA" id="ARBA00004240"/>
    </source>
</evidence>
<dbReference type="PANTHER" id="PTHR48182:SF2">
    <property type="entry name" value="PROTEIN SERAC1"/>
    <property type="match status" value="1"/>
</dbReference>
<reference evidence="7 8" key="1">
    <citation type="submission" date="2018-07" db="EMBL/GenBank/DDBJ databases">
        <title>The complete nuclear genome of the prasinophyte Chloropicon primus (CCMP1205).</title>
        <authorList>
            <person name="Pombert J.-F."/>
            <person name="Otis C."/>
            <person name="Turmel M."/>
            <person name="Lemieux C."/>
        </authorList>
    </citation>
    <scope>NUCLEOTIDE SEQUENCE [LARGE SCALE GENOMIC DNA]</scope>
    <source>
        <strain evidence="7 8">CCMP1205</strain>
    </source>
</reference>
<evidence type="ECO:0000256" key="5">
    <source>
        <dbReference type="ARBA" id="ARBA00023128"/>
    </source>
</evidence>
<dbReference type="InterPro" id="IPR029058">
    <property type="entry name" value="AB_hydrolase_fold"/>
</dbReference>